<proteinExistence type="predicted"/>
<reference evidence="2" key="1">
    <citation type="journal article" date="2019" name="Int. J. Syst. Evol. Microbiol.">
        <title>The Global Catalogue of Microorganisms (GCM) 10K type strain sequencing project: providing services to taxonomists for standard genome sequencing and annotation.</title>
        <authorList>
            <consortium name="The Broad Institute Genomics Platform"/>
            <consortium name="The Broad Institute Genome Sequencing Center for Infectious Disease"/>
            <person name="Wu L."/>
            <person name="Ma J."/>
        </authorList>
    </citation>
    <scope>NUCLEOTIDE SEQUENCE [LARGE SCALE GENOMIC DNA]</scope>
    <source>
        <strain evidence="2">JCM 16540</strain>
    </source>
</reference>
<evidence type="ECO:0000313" key="1">
    <source>
        <dbReference type="EMBL" id="GAA3564827.1"/>
    </source>
</evidence>
<comment type="caution">
    <text evidence="1">The sequence shown here is derived from an EMBL/GenBank/DDBJ whole genome shotgun (WGS) entry which is preliminary data.</text>
</comment>
<sequence length="72" mass="7357">MVDAPGDGKRVTARAVTLRDPGPEVALVTAEPLPDPRARVRSPQAGAPGCCCGPPTDNGASIHPGDLAVKRF</sequence>
<dbReference type="Proteomes" id="UP001500767">
    <property type="component" value="Unassembled WGS sequence"/>
</dbReference>
<gene>
    <name evidence="1" type="ORF">GCM10022197_20660</name>
</gene>
<dbReference type="EMBL" id="BAAAYR010000002">
    <property type="protein sequence ID" value="GAA3564827.1"/>
    <property type="molecule type" value="Genomic_DNA"/>
</dbReference>
<name>A0ABP6XC28_9ACTN</name>
<accession>A0ABP6XC28</accession>
<evidence type="ECO:0000313" key="2">
    <source>
        <dbReference type="Proteomes" id="UP001500767"/>
    </source>
</evidence>
<protein>
    <submittedName>
        <fullName evidence="1">Uncharacterized protein</fullName>
    </submittedName>
</protein>
<keyword evidence="2" id="KW-1185">Reference proteome</keyword>
<organism evidence="1 2">
    <name type="scientific">Microlunatus spumicola</name>
    <dbReference type="NCBI Taxonomy" id="81499"/>
    <lineage>
        <taxon>Bacteria</taxon>
        <taxon>Bacillati</taxon>
        <taxon>Actinomycetota</taxon>
        <taxon>Actinomycetes</taxon>
        <taxon>Propionibacteriales</taxon>
        <taxon>Propionibacteriaceae</taxon>
        <taxon>Microlunatus</taxon>
    </lineage>
</organism>